<sequence>MRYFSFDQQAESYVSCALAQRVFAQTLVLEIAERLGRGFDRVADLGSGSGELQAIFNQEGIAYQEFEACDISSKMLHLYPKTHNTQVFCQDFDVFLQRGGDYDLVCSSSALQWARDLSMTLERISLQTQNVGLCIITDRTFGSLHRFLGTFSPLLSTHRVMELLERYFDGYMRIKCIELQMQDSREIMTHLRRSGVMGGGVLGYNQAKKMLQFQGSLEYEAVIFVGKSKNKETK</sequence>
<dbReference type="EMBL" id="CP016503">
    <property type="protein sequence ID" value="ANV97622.1"/>
    <property type="molecule type" value="Genomic_DNA"/>
</dbReference>
<dbReference type="AlphaFoldDB" id="A0A1B1U4I2"/>
<dbReference type="Gene3D" id="3.40.50.150">
    <property type="entry name" value="Vaccinia Virus protein VP39"/>
    <property type="match status" value="1"/>
</dbReference>
<dbReference type="Proteomes" id="UP000092884">
    <property type="component" value="Chromosome"/>
</dbReference>
<evidence type="ECO:0000313" key="1">
    <source>
        <dbReference type="EMBL" id="ANV97622.1"/>
    </source>
</evidence>
<dbReference type="RefSeq" id="WP_066338927.1">
    <property type="nucleotide sequence ID" value="NZ_CP016503.1"/>
</dbReference>
<accession>A0A1B1U4I2</accession>
<protein>
    <recommendedName>
        <fullName evidence="3">Biotin synthesis protein BioC</fullName>
    </recommendedName>
</protein>
<gene>
    <name evidence="1" type="ORF">BBW65_01840</name>
</gene>
<dbReference type="STRING" id="222136.BBW65_01840"/>
<dbReference type="SUPFAM" id="SSF53335">
    <property type="entry name" value="S-adenosyl-L-methionine-dependent methyltransferases"/>
    <property type="match status" value="1"/>
</dbReference>
<dbReference type="InterPro" id="IPR029063">
    <property type="entry name" value="SAM-dependent_MTases_sf"/>
</dbReference>
<evidence type="ECO:0008006" key="3">
    <source>
        <dbReference type="Google" id="ProtNLM"/>
    </source>
</evidence>
<keyword evidence="2" id="KW-1185">Reference proteome</keyword>
<dbReference type="KEGG" id="het:BBW65_01840"/>
<dbReference type="OrthoDB" id="5323359at2"/>
<organism evidence="1 2">
    <name type="scientific">Helicobacter enhydrae</name>
    <dbReference type="NCBI Taxonomy" id="222136"/>
    <lineage>
        <taxon>Bacteria</taxon>
        <taxon>Pseudomonadati</taxon>
        <taxon>Campylobacterota</taxon>
        <taxon>Epsilonproteobacteria</taxon>
        <taxon>Campylobacterales</taxon>
        <taxon>Helicobacteraceae</taxon>
        <taxon>Helicobacter</taxon>
    </lineage>
</organism>
<dbReference type="CDD" id="cd02440">
    <property type="entry name" value="AdoMet_MTases"/>
    <property type="match status" value="1"/>
</dbReference>
<evidence type="ECO:0000313" key="2">
    <source>
        <dbReference type="Proteomes" id="UP000092884"/>
    </source>
</evidence>
<reference evidence="2" key="1">
    <citation type="submission" date="2016-07" db="EMBL/GenBank/DDBJ databases">
        <authorList>
            <person name="Florea S."/>
            <person name="Webb J.S."/>
            <person name="Jaromczyk J."/>
            <person name="Schardl C.L."/>
        </authorList>
    </citation>
    <scope>NUCLEOTIDE SEQUENCE [LARGE SCALE GENOMIC DNA]</scope>
    <source>
        <strain evidence="2">MIT 01-6242</strain>
    </source>
</reference>
<dbReference type="Pfam" id="PF13489">
    <property type="entry name" value="Methyltransf_23"/>
    <property type="match status" value="1"/>
</dbReference>
<name>A0A1B1U4I2_9HELI</name>
<proteinExistence type="predicted"/>